<name>A0ABQ3RCP3_STRRR</name>
<keyword evidence="3" id="KW-1185">Reference proteome</keyword>
<dbReference type="SUPFAM" id="SSF47413">
    <property type="entry name" value="lambda repressor-like DNA-binding domains"/>
    <property type="match status" value="1"/>
</dbReference>
<gene>
    <name evidence="2" type="ORF">Srubr_34600</name>
</gene>
<dbReference type="EMBL" id="BNEA01000015">
    <property type="protein sequence ID" value="GHI53614.1"/>
    <property type="molecule type" value="Genomic_DNA"/>
</dbReference>
<dbReference type="RefSeq" id="WP_373313328.1">
    <property type="nucleotide sequence ID" value="NZ_BNCB01000001.1"/>
</dbReference>
<dbReference type="InterPro" id="IPR001387">
    <property type="entry name" value="Cro/C1-type_HTH"/>
</dbReference>
<dbReference type="PROSITE" id="PS50943">
    <property type="entry name" value="HTH_CROC1"/>
    <property type="match status" value="1"/>
</dbReference>
<protein>
    <recommendedName>
        <fullName evidence="1">HTH cro/C1-type domain-containing protein</fullName>
    </recommendedName>
</protein>
<reference evidence="3" key="1">
    <citation type="submission" date="2023-07" db="EMBL/GenBank/DDBJ databases">
        <title>Whole genome shotgun sequence of Streptomyces achromogenes subsp. rubradiris NBRC 14000.</title>
        <authorList>
            <person name="Komaki H."/>
            <person name="Tamura T."/>
        </authorList>
    </citation>
    <scope>NUCLEOTIDE SEQUENCE [LARGE SCALE GENOMIC DNA]</scope>
    <source>
        <strain evidence="3">NBRC 14000</strain>
    </source>
</reference>
<dbReference type="Gene3D" id="1.10.260.40">
    <property type="entry name" value="lambda repressor-like DNA-binding domains"/>
    <property type="match status" value="1"/>
</dbReference>
<feature type="domain" description="HTH cro/C1-type" evidence="1">
    <location>
        <begin position="32"/>
        <end position="65"/>
    </location>
</feature>
<dbReference type="InterPro" id="IPR007278">
    <property type="entry name" value="DUF397"/>
</dbReference>
<dbReference type="SMART" id="SM00530">
    <property type="entry name" value="HTH_XRE"/>
    <property type="match status" value="1"/>
</dbReference>
<accession>A0ABQ3RCP3</accession>
<sequence length="197" mass="21223">MGSSGAQVIPRRRTRAEDEDNPAIWIAYGKLVKLFRTKKGLTQQELADAVGYSCEQVASIEQGRRPAKAAFTEAAERVLEAGGVLAELQEDVDRAKLPKFFGDFAGIEAEAVSRFAYDPRATCRSGMSKGQATGGNGRLTWRKSSYSGSGGGDCIEVAETLGTILVRDSKDKRGPKLFLAREAWVAFLPYVGGASAR</sequence>
<organism evidence="2 3">
    <name type="scientific">Streptomyces rubradiris</name>
    <name type="common">Streptomyces achromogenes subsp. rubradiris</name>
    <dbReference type="NCBI Taxonomy" id="285531"/>
    <lineage>
        <taxon>Bacteria</taxon>
        <taxon>Bacillati</taxon>
        <taxon>Actinomycetota</taxon>
        <taxon>Actinomycetes</taxon>
        <taxon>Kitasatosporales</taxon>
        <taxon>Streptomycetaceae</taxon>
        <taxon>Streptomyces</taxon>
    </lineage>
</organism>
<dbReference type="Pfam" id="PF13560">
    <property type="entry name" value="HTH_31"/>
    <property type="match status" value="1"/>
</dbReference>
<dbReference type="Proteomes" id="UP000646738">
    <property type="component" value="Unassembled WGS sequence"/>
</dbReference>
<dbReference type="Pfam" id="PF04149">
    <property type="entry name" value="DUF397"/>
    <property type="match status" value="1"/>
</dbReference>
<evidence type="ECO:0000259" key="1">
    <source>
        <dbReference type="PROSITE" id="PS50943"/>
    </source>
</evidence>
<evidence type="ECO:0000313" key="3">
    <source>
        <dbReference type="Proteomes" id="UP000646738"/>
    </source>
</evidence>
<dbReference type="CDD" id="cd00093">
    <property type="entry name" value="HTH_XRE"/>
    <property type="match status" value="1"/>
</dbReference>
<dbReference type="InterPro" id="IPR010982">
    <property type="entry name" value="Lambda_DNA-bd_dom_sf"/>
</dbReference>
<proteinExistence type="predicted"/>
<evidence type="ECO:0000313" key="2">
    <source>
        <dbReference type="EMBL" id="GHI53614.1"/>
    </source>
</evidence>
<comment type="caution">
    <text evidence="2">The sequence shown here is derived from an EMBL/GenBank/DDBJ whole genome shotgun (WGS) entry which is preliminary data.</text>
</comment>